<protein>
    <submittedName>
        <fullName evidence="1">Uncharacterized protein</fullName>
    </submittedName>
</protein>
<organism evidence="1 2">
    <name type="scientific">Periplaneta americana</name>
    <name type="common">American cockroach</name>
    <name type="synonym">Blatta americana</name>
    <dbReference type="NCBI Taxonomy" id="6978"/>
    <lineage>
        <taxon>Eukaryota</taxon>
        <taxon>Metazoa</taxon>
        <taxon>Ecdysozoa</taxon>
        <taxon>Arthropoda</taxon>
        <taxon>Hexapoda</taxon>
        <taxon>Insecta</taxon>
        <taxon>Pterygota</taxon>
        <taxon>Neoptera</taxon>
        <taxon>Polyneoptera</taxon>
        <taxon>Dictyoptera</taxon>
        <taxon>Blattodea</taxon>
        <taxon>Blattoidea</taxon>
        <taxon>Blattidae</taxon>
        <taxon>Blattinae</taxon>
        <taxon>Periplaneta</taxon>
    </lineage>
</organism>
<reference evidence="1 2" key="1">
    <citation type="journal article" date="2022" name="Allergy">
        <title>Genome assembly and annotation of Periplaneta americana reveal a comprehensive cockroach allergen profile.</title>
        <authorList>
            <person name="Wang L."/>
            <person name="Xiong Q."/>
            <person name="Saelim N."/>
            <person name="Wang L."/>
            <person name="Nong W."/>
            <person name="Wan A.T."/>
            <person name="Shi M."/>
            <person name="Liu X."/>
            <person name="Cao Q."/>
            <person name="Hui J.H.L."/>
            <person name="Sookrung N."/>
            <person name="Leung T.F."/>
            <person name="Tungtrongchitr A."/>
            <person name="Tsui S.K.W."/>
        </authorList>
    </citation>
    <scope>NUCLEOTIDE SEQUENCE [LARGE SCALE GENOMIC DNA]</scope>
    <source>
        <strain evidence="1">PWHHKU_190912</strain>
    </source>
</reference>
<proteinExistence type="predicted"/>
<keyword evidence="2" id="KW-1185">Reference proteome</keyword>
<dbReference type="Proteomes" id="UP001148838">
    <property type="component" value="Unassembled WGS sequence"/>
</dbReference>
<gene>
    <name evidence="1" type="ORF">ANN_18420</name>
</gene>
<sequence>MAGLCEGGNEPLGSRKTICTSMVNKKQEKIVKRAEKPSVWLSRLRRFPAGLKLRLGAGWIPAWADYLVGFFSEVFPNRKDARINTVFKHFLAPSGECVADMPFLLPSKFFNNFQRPDHTRGGLAVYTLPALPAAEAWKANNHNSARARWSWNNLESVKVRSCEAVTCHNRSKFCPDRTWMFGDANVMRFALRGGQASNRLHFTGVYRRKMKKKHEFHTAKVTEQHRIHFDSPSKMSKPLGRALKKLILAEILLKAWNPDTVWERTLILQVDEDMRHALNMPME</sequence>
<dbReference type="EMBL" id="JAJSOF020000023">
    <property type="protein sequence ID" value="KAJ4435801.1"/>
    <property type="molecule type" value="Genomic_DNA"/>
</dbReference>
<accession>A0ABQ8SPY2</accession>
<evidence type="ECO:0000313" key="1">
    <source>
        <dbReference type="EMBL" id="KAJ4435801.1"/>
    </source>
</evidence>
<comment type="caution">
    <text evidence="1">The sequence shown here is derived from an EMBL/GenBank/DDBJ whole genome shotgun (WGS) entry which is preliminary data.</text>
</comment>
<name>A0ABQ8SPY2_PERAM</name>
<evidence type="ECO:0000313" key="2">
    <source>
        <dbReference type="Proteomes" id="UP001148838"/>
    </source>
</evidence>